<accession>A0A0G1CLC7</accession>
<feature type="transmembrane region" description="Helical" evidence="8">
    <location>
        <begin position="90"/>
        <end position="106"/>
    </location>
</feature>
<evidence type="ECO:0000259" key="9">
    <source>
        <dbReference type="Pfam" id="PF13231"/>
    </source>
</evidence>
<feature type="transmembrane region" description="Helical" evidence="8">
    <location>
        <begin position="38"/>
        <end position="56"/>
    </location>
</feature>
<keyword evidence="2" id="KW-1003">Cell membrane</keyword>
<keyword evidence="5 8" id="KW-0812">Transmembrane</keyword>
<dbReference type="InterPro" id="IPR050297">
    <property type="entry name" value="LipidA_mod_glycosyltrf_83"/>
</dbReference>
<dbReference type="GO" id="GO:0016763">
    <property type="term" value="F:pentosyltransferase activity"/>
    <property type="evidence" value="ECO:0007669"/>
    <property type="project" value="TreeGrafter"/>
</dbReference>
<reference evidence="10 11" key="1">
    <citation type="journal article" date="2015" name="Nature">
        <title>rRNA introns, odd ribosomes, and small enigmatic genomes across a large radiation of phyla.</title>
        <authorList>
            <person name="Brown C.T."/>
            <person name="Hug L.A."/>
            <person name="Thomas B.C."/>
            <person name="Sharon I."/>
            <person name="Castelle C.J."/>
            <person name="Singh A."/>
            <person name="Wilkins M.J."/>
            <person name="Williams K.H."/>
            <person name="Banfield J.F."/>
        </authorList>
    </citation>
    <scope>NUCLEOTIDE SEQUENCE [LARGE SCALE GENOMIC DNA]</scope>
</reference>
<feature type="transmembrane region" description="Helical" evidence="8">
    <location>
        <begin position="271"/>
        <end position="289"/>
    </location>
</feature>
<evidence type="ECO:0000256" key="3">
    <source>
        <dbReference type="ARBA" id="ARBA00022676"/>
    </source>
</evidence>
<keyword evidence="3" id="KW-0328">Glycosyltransferase</keyword>
<feature type="transmembrane region" description="Helical" evidence="8">
    <location>
        <begin position="63"/>
        <end position="84"/>
    </location>
</feature>
<sequence length="436" mass="49559">MIESVRPLTQQLDIAGDFQPPLFHLLLHFWLQISHTEVWARLLPIIFGLLTVYLTYKVSITLYSRSVAVTAVLLMATAPFHYYYSQEVRPYALAALLGLTTSYFLLQKNRRLYTITAILFIYTTYLAPFLLLAQGIWLLVQNRKQFQPWVKSMVITLLAFLPWLPAFLRQLGIGSSLTVTLPGWSEAVSTPLIKALPLTAAKFFLGHISLANNLIYAAFVSGLVAFLVYGIWRLWIREQQKTKTILILGVVPIVSAFLFSFLLPVFAPQRVLFCLPFFYLTLAAIAHSFGRLRLTMVLAFFGLNLLAITSFVLHPEFQREQWRQAVAYVEADASGNSVAVFSFPDAFAPWLWYSQEIVPAVAVAPDFIVTAQTLQARSELIMSRERIYYFHYLADLTDPKKLAPEFLEDLGFVNTQTKDFPGVGFISIYEKILVSR</sequence>
<gene>
    <name evidence="10" type="ORF">UV59_C0001G0010</name>
</gene>
<evidence type="ECO:0000256" key="8">
    <source>
        <dbReference type="SAM" id="Phobius"/>
    </source>
</evidence>
<feature type="transmembrane region" description="Helical" evidence="8">
    <location>
        <begin position="214"/>
        <end position="232"/>
    </location>
</feature>
<dbReference type="InterPro" id="IPR038731">
    <property type="entry name" value="RgtA/B/C-like"/>
</dbReference>
<evidence type="ECO:0000256" key="6">
    <source>
        <dbReference type="ARBA" id="ARBA00022989"/>
    </source>
</evidence>
<dbReference type="Pfam" id="PF13231">
    <property type="entry name" value="PMT_2"/>
    <property type="match status" value="1"/>
</dbReference>
<dbReference type="PANTHER" id="PTHR33908">
    <property type="entry name" value="MANNOSYLTRANSFERASE YKCB-RELATED"/>
    <property type="match status" value="1"/>
</dbReference>
<proteinExistence type="predicted"/>
<dbReference type="GO" id="GO:0009103">
    <property type="term" value="P:lipopolysaccharide biosynthetic process"/>
    <property type="evidence" value="ECO:0007669"/>
    <property type="project" value="UniProtKB-ARBA"/>
</dbReference>
<dbReference type="STRING" id="1618436.UV59_C0001G0010"/>
<evidence type="ECO:0000256" key="7">
    <source>
        <dbReference type="ARBA" id="ARBA00023136"/>
    </source>
</evidence>
<feature type="transmembrane region" description="Helical" evidence="8">
    <location>
        <begin position="113"/>
        <end position="137"/>
    </location>
</feature>
<evidence type="ECO:0000256" key="1">
    <source>
        <dbReference type="ARBA" id="ARBA00004651"/>
    </source>
</evidence>
<comment type="subcellular location">
    <subcellularLocation>
        <location evidence="1">Cell membrane</location>
        <topology evidence="1">Multi-pass membrane protein</topology>
    </subcellularLocation>
</comment>
<comment type="caution">
    <text evidence="10">The sequence shown here is derived from an EMBL/GenBank/DDBJ whole genome shotgun (WGS) entry which is preliminary data.</text>
</comment>
<feature type="transmembrane region" description="Helical" evidence="8">
    <location>
        <begin position="295"/>
        <end position="313"/>
    </location>
</feature>
<keyword evidence="6 8" id="KW-1133">Transmembrane helix</keyword>
<protein>
    <recommendedName>
        <fullName evidence="9">Glycosyltransferase RgtA/B/C/D-like domain-containing protein</fullName>
    </recommendedName>
</protein>
<keyword evidence="7 8" id="KW-0472">Membrane</keyword>
<dbReference type="GO" id="GO:0005886">
    <property type="term" value="C:plasma membrane"/>
    <property type="evidence" value="ECO:0007669"/>
    <property type="project" value="UniProtKB-SubCell"/>
</dbReference>
<dbReference type="AlphaFoldDB" id="A0A0G1CLC7"/>
<feature type="transmembrane region" description="Helical" evidence="8">
    <location>
        <begin position="244"/>
        <end position="264"/>
    </location>
</feature>
<evidence type="ECO:0000313" key="11">
    <source>
        <dbReference type="Proteomes" id="UP000034543"/>
    </source>
</evidence>
<feature type="domain" description="Glycosyltransferase RgtA/B/C/D-like" evidence="9">
    <location>
        <begin position="19"/>
        <end position="164"/>
    </location>
</feature>
<evidence type="ECO:0000313" key="10">
    <source>
        <dbReference type="EMBL" id="KKS86287.1"/>
    </source>
</evidence>
<dbReference type="PANTHER" id="PTHR33908:SF11">
    <property type="entry name" value="MEMBRANE PROTEIN"/>
    <property type="match status" value="1"/>
</dbReference>
<evidence type="ECO:0000256" key="5">
    <source>
        <dbReference type="ARBA" id="ARBA00022692"/>
    </source>
</evidence>
<organism evidence="10 11">
    <name type="scientific">Candidatus Gottesmanbacteria bacterium GW2011_GWA1_43_11</name>
    <dbReference type="NCBI Taxonomy" id="1618436"/>
    <lineage>
        <taxon>Bacteria</taxon>
        <taxon>Candidatus Gottesmaniibacteriota</taxon>
    </lineage>
</organism>
<name>A0A0G1CLC7_9BACT</name>
<dbReference type="Proteomes" id="UP000034543">
    <property type="component" value="Unassembled WGS sequence"/>
</dbReference>
<dbReference type="EMBL" id="LCFB01000001">
    <property type="protein sequence ID" value="KKS86287.1"/>
    <property type="molecule type" value="Genomic_DNA"/>
</dbReference>
<evidence type="ECO:0000256" key="4">
    <source>
        <dbReference type="ARBA" id="ARBA00022679"/>
    </source>
</evidence>
<keyword evidence="4" id="KW-0808">Transferase</keyword>
<evidence type="ECO:0000256" key="2">
    <source>
        <dbReference type="ARBA" id="ARBA00022475"/>
    </source>
</evidence>